<evidence type="ECO:0000313" key="1">
    <source>
        <dbReference type="EMBL" id="AVQ40174.1"/>
    </source>
</evidence>
<organism evidence="1 2">
    <name type="scientific">Clostridium botulinum</name>
    <dbReference type="NCBI Taxonomy" id="1491"/>
    <lineage>
        <taxon>Bacteria</taxon>
        <taxon>Bacillati</taxon>
        <taxon>Bacillota</taxon>
        <taxon>Clostridia</taxon>
        <taxon>Eubacteriales</taxon>
        <taxon>Clostridiaceae</taxon>
        <taxon>Clostridium</taxon>
    </lineage>
</organism>
<dbReference type="EMBL" id="CP027777">
    <property type="protein sequence ID" value="AVQ40174.1"/>
    <property type="molecule type" value="Genomic_DNA"/>
</dbReference>
<proteinExistence type="predicted"/>
<dbReference type="RefSeq" id="WP_159035872.1">
    <property type="nucleotide sequence ID" value="NZ_CP027777.1"/>
</dbReference>
<dbReference type="AlphaFoldDB" id="A0ABC8CXL2"/>
<dbReference type="Proteomes" id="UP000240615">
    <property type="component" value="Chromosome"/>
</dbReference>
<reference evidence="1 2" key="1">
    <citation type="submission" date="2018-01" db="EMBL/GenBank/DDBJ databases">
        <title>Genetic Diversity of Clostridium botulinum in seafood.</title>
        <authorList>
            <person name="Athira V."/>
            <person name="Arun Jyothi P.V."/>
            <person name="Lalitha K.V."/>
            <person name="Joseph T.C."/>
        </authorList>
    </citation>
    <scope>NUCLEOTIDE SEQUENCE [LARGE SCALE GENOMIC DNA]</scope>
    <source>
        <strain evidence="1 2">Mfbjulcb8</strain>
    </source>
</reference>
<accession>A0ABC8CXL2</accession>
<name>A0ABC8CXL2_CLOBO</name>
<evidence type="ECO:0000313" key="2">
    <source>
        <dbReference type="Proteomes" id="UP000240615"/>
    </source>
</evidence>
<sequence length="69" mass="7855">MDETPDIREALAKEEALTRSKNAYVLADDSKFDQINSVTFGYISKATIITTRILDDKYKDLTRIVEVTI</sequence>
<gene>
    <name evidence="1" type="ORF">C7M56_16375</name>
</gene>
<protein>
    <submittedName>
        <fullName evidence="1">DeoR family transcriptional regulator</fullName>
    </submittedName>
</protein>